<dbReference type="RefSeq" id="XP_013417041.1">
    <property type="nucleotide sequence ID" value="XM_013561587.1"/>
</dbReference>
<dbReference type="InParanoid" id="A0A1S3K458"/>
<organism evidence="3 4">
    <name type="scientific">Lingula anatina</name>
    <name type="common">Brachiopod</name>
    <name type="synonym">Lingula unguis</name>
    <dbReference type="NCBI Taxonomy" id="7574"/>
    <lineage>
        <taxon>Eukaryota</taxon>
        <taxon>Metazoa</taxon>
        <taxon>Spiralia</taxon>
        <taxon>Lophotrochozoa</taxon>
        <taxon>Brachiopoda</taxon>
        <taxon>Linguliformea</taxon>
        <taxon>Lingulata</taxon>
        <taxon>Lingulida</taxon>
        <taxon>Linguloidea</taxon>
        <taxon>Lingulidae</taxon>
        <taxon>Lingula</taxon>
    </lineage>
</organism>
<keyword evidence="2" id="KW-0812">Transmembrane</keyword>
<dbReference type="GO" id="GO:0043025">
    <property type="term" value="C:neuronal cell body"/>
    <property type="evidence" value="ECO:0007669"/>
    <property type="project" value="TreeGrafter"/>
</dbReference>
<dbReference type="GO" id="GO:0007399">
    <property type="term" value="P:nervous system development"/>
    <property type="evidence" value="ECO:0007669"/>
    <property type="project" value="TreeGrafter"/>
</dbReference>
<dbReference type="AlphaFoldDB" id="A0A1S3K458"/>
<dbReference type="GeneID" id="106178426"/>
<gene>
    <name evidence="4" type="primary">LOC106178426</name>
</gene>
<evidence type="ECO:0000256" key="2">
    <source>
        <dbReference type="SAM" id="Phobius"/>
    </source>
</evidence>
<keyword evidence="3" id="KW-1185">Reference proteome</keyword>
<accession>A0A1S3K458</accession>
<dbReference type="GO" id="GO:0043005">
    <property type="term" value="C:neuron projection"/>
    <property type="evidence" value="ECO:0007669"/>
    <property type="project" value="TreeGrafter"/>
</dbReference>
<reference evidence="4" key="1">
    <citation type="submission" date="2025-08" db="UniProtKB">
        <authorList>
            <consortium name="RefSeq"/>
        </authorList>
    </citation>
    <scope>IDENTIFICATION</scope>
    <source>
        <tissue evidence="4">Gonads</tissue>
    </source>
</reference>
<dbReference type="PANTHER" id="PTHR14796:SF3">
    <property type="entry name" value="NEURENSIN 1-LIKE-RELATED"/>
    <property type="match status" value="1"/>
</dbReference>
<dbReference type="OrthoDB" id="5979667at2759"/>
<dbReference type="STRING" id="7574.A0A1S3K458"/>
<evidence type="ECO:0000313" key="4">
    <source>
        <dbReference type="RefSeq" id="XP_013417041.1"/>
    </source>
</evidence>
<sequence length="263" mass="29819">MESTNAAFSKEPIERPESWDLASDSDGSISDTSSQSAPEQSGDPKRPRKTVRISRHPTLEKVIESTNDQEDKRTGCSDYFGVKSYLHYFYESGFKDPKVYEEDDSAYLLRPNNRRKWCRSVWWKVFSWIGVSLLVIGLVGILVGYVTPKKAHIIEKDGETAVIDKDAIYYNYNFDAVKLVGLVVFCIGGATIAISLLVPSFLKNYYDEGQDESFKVYLNNDDDRQVSSPLERLIPTSARWRSIQPDRQVGEAIVCQEGIVKVH</sequence>
<dbReference type="GO" id="GO:0030133">
    <property type="term" value="C:transport vesicle"/>
    <property type="evidence" value="ECO:0007669"/>
    <property type="project" value="InterPro"/>
</dbReference>
<dbReference type="Pfam" id="PF14927">
    <property type="entry name" value="Neurensin"/>
    <property type="match status" value="1"/>
</dbReference>
<evidence type="ECO:0000256" key="1">
    <source>
        <dbReference type="SAM" id="MobiDB-lite"/>
    </source>
</evidence>
<name>A0A1S3K458_LINAN</name>
<feature type="transmembrane region" description="Helical" evidence="2">
    <location>
        <begin position="121"/>
        <end position="146"/>
    </location>
</feature>
<proteinExistence type="predicted"/>
<dbReference type="PANTHER" id="PTHR14796">
    <property type="entry name" value="NEURENSIN 1-RELATED"/>
    <property type="match status" value="1"/>
</dbReference>
<dbReference type="KEGG" id="lak:106178426"/>
<feature type="transmembrane region" description="Helical" evidence="2">
    <location>
        <begin position="179"/>
        <end position="198"/>
    </location>
</feature>
<feature type="compositionally biased region" description="Low complexity" evidence="1">
    <location>
        <begin position="24"/>
        <end position="36"/>
    </location>
</feature>
<dbReference type="InterPro" id="IPR024883">
    <property type="entry name" value="Neurensin"/>
</dbReference>
<feature type="region of interest" description="Disordered" evidence="1">
    <location>
        <begin position="1"/>
        <end position="54"/>
    </location>
</feature>
<dbReference type="Proteomes" id="UP000085678">
    <property type="component" value="Unplaced"/>
</dbReference>
<protein>
    <submittedName>
        <fullName evidence="4">LOW QUALITY PROTEIN: neurensin-1-like</fullName>
    </submittedName>
</protein>
<keyword evidence="2" id="KW-1133">Transmembrane helix</keyword>
<keyword evidence="2" id="KW-0472">Membrane</keyword>
<evidence type="ECO:0000313" key="3">
    <source>
        <dbReference type="Proteomes" id="UP000085678"/>
    </source>
</evidence>